<evidence type="ECO:0000313" key="3">
    <source>
        <dbReference type="Proteomes" id="UP000427906"/>
    </source>
</evidence>
<organism evidence="2 3">
    <name type="scientific">Desulfosarcina alkanivorans</name>
    <dbReference type="NCBI Taxonomy" id="571177"/>
    <lineage>
        <taxon>Bacteria</taxon>
        <taxon>Pseudomonadati</taxon>
        <taxon>Thermodesulfobacteriota</taxon>
        <taxon>Desulfobacteria</taxon>
        <taxon>Desulfobacterales</taxon>
        <taxon>Desulfosarcinaceae</taxon>
        <taxon>Desulfosarcina</taxon>
    </lineage>
</organism>
<dbReference type="KEGG" id="dalk:DSCA_00400"/>
<dbReference type="EMBL" id="AP021874">
    <property type="protein sequence ID" value="BBO66110.1"/>
    <property type="molecule type" value="Genomic_DNA"/>
</dbReference>
<name>A0A5K7YDQ7_9BACT</name>
<keyword evidence="1" id="KW-0175">Coiled coil</keyword>
<keyword evidence="3" id="KW-1185">Reference proteome</keyword>
<evidence type="ECO:0000313" key="2">
    <source>
        <dbReference type="EMBL" id="BBO66110.1"/>
    </source>
</evidence>
<dbReference type="Proteomes" id="UP000427906">
    <property type="component" value="Chromosome"/>
</dbReference>
<proteinExistence type="predicted"/>
<gene>
    <name evidence="2" type="ORF">DSCA_00400</name>
</gene>
<reference evidence="2 3" key="1">
    <citation type="submission" date="2019-11" db="EMBL/GenBank/DDBJ databases">
        <title>Comparative genomics of hydrocarbon-degrading Desulfosarcina strains.</title>
        <authorList>
            <person name="Watanabe M."/>
            <person name="Kojima H."/>
            <person name="Fukui M."/>
        </authorList>
    </citation>
    <scope>NUCLEOTIDE SEQUENCE [LARGE SCALE GENOMIC DNA]</scope>
    <source>
        <strain evidence="2 3">PL12</strain>
    </source>
</reference>
<evidence type="ECO:0000256" key="1">
    <source>
        <dbReference type="SAM" id="Coils"/>
    </source>
</evidence>
<accession>A0A5K7YDQ7</accession>
<dbReference type="AlphaFoldDB" id="A0A5K7YDQ7"/>
<dbReference type="RefSeq" id="WP_155314532.1">
    <property type="nucleotide sequence ID" value="NZ_AP021874.1"/>
</dbReference>
<protein>
    <submittedName>
        <fullName evidence="2">Uncharacterized protein</fullName>
    </submittedName>
</protein>
<sequence>MPTRESFIESLKENVAVWKAEVERLQVNADRIDNKEMGHYSATIKEIIAKIQQVENQFTVEGISRSDTWQALRKRSEAAGSDIELLINQAAQRFLPDID</sequence>
<feature type="coiled-coil region" evidence="1">
    <location>
        <begin position="8"/>
        <end position="35"/>
    </location>
</feature>
<dbReference type="OrthoDB" id="9914284at2"/>